<keyword evidence="5" id="KW-0539">Nucleus</keyword>
<dbReference type="GO" id="GO:0008270">
    <property type="term" value="F:zinc ion binding"/>
    <property type="evidence" value="ECO:0007669"/>
    <property type="project" value="InterPro"/>
</dbReference>
<evidence type="ECO:0000256" key="3">
    <source>
        <dbReference type="ARBA" id="ARBA00023125"/>
    </source>
</evidence>
<reference evidence="8" key="1">
    <citation type="submission" date="2021-12" db="EMBL/GenBank/DDBJ databases">
        <title>Convergent genome expansion in fungi linked to evolution of root-endophyte symbiosis.</title>
        <authorList>
            <consortium name="DOE Joint Genome Institute"/>
            <person name="Ke Y.-H."/>
            <person name="Bonito G."/>
            <person name="Liao H.-L."/>
            <person name="Looney B."/>
            <person name="Rojas-Flechas A."/>
            <person name="Nash J."/>
            <person name="Hameed K."/>
            <person name="Schadt C."/>
            <person name="Martin F."/>
            <person name="Crous P.W."/>
            <person name="Miettinen O."/>
            <person name="Magnuson J.K."/>
            <person name="Labbe J."/>
            <person name="Jacobson D."/>
            <person name="Doktycz M.J."/>
            <person name="Veneault-Fourrey C."/>
            <person name="Kuo A."/>
            <person name="Mondo S."/>
            <person name="Calhoun S."/>
            <person name="Riley R."/>
            <person name="Ohm R."/>
            <person name="LaButti K."/>
            <person name="Andreopoulos B."/>
            <person name="Pangilinan J."/>
            <person name="Nolan M."/>
            <person name="Tritt A."/>
            <person name="Clum A."/>
            <person name="Lipzen A."/>
            <person name="Daum C."/>
            <person name="Barry K."/>
            <person name="Grigoriev I.V."/>
            <person name="Vilgalys R."/>
        </authorList>
    </citation>
    <scope>NUCLEOTIDE SEQUENCE</scope>
    <source>
        <strain evidence="8">PMI_201</strain>
    </source>
</reference>
<dbReference type="SMART" id="SM00906">
    <property type="entry name" value="Fungal_trans"/>
    <property type="match status" value="1"/>
</dbReference>
<protein>
    <submittedName>
        <fullName evidence="8">Fungal-specific transcription factor domain-containing protein</fullName>
    </submittedName>
</protein>
<dbReference type="AlphaFoldDB" id="A0AAD4PXC8"/>
<dbReference type="CDD" id="cd12148">
    <property type="entry name" value="fungal_TF_MHR"/>
    <property type="match status" value="1"/>
</dbReference>
<feature type="compositionally biased region" description="Low complexity" evidence="6">
    <location>
        <begin position="46"/>
        <end position="61"/>
    </location>
</feature>
<evidence type="ECO:0000313" key="9">
    <source>
        <dbReference type="Proteomes" id="UP001201262"/>
    </source>
</evidence>
<comment type="caution">
    <text evidence="8">The sequence shown here is derived from an EMBL/GenBank/DDBJ whole genome shotgun (WGS) entry which is preliminary data.</text>
</comment>
<name>A0AAD4PXC8_9EURO</name>
<sequence length="620" mass="70318">MLYLRLCESYLSPRPSSTTPPGSHRVVYMGESYTFSYLVQEINSPPSTSNNISSSPAPITPLQQQKRKHPQPKLQWSVPASVDDKARNLGYDPQLDPGELEFLNSVGAFSVPERKISDRLVKTFSDYVFPIFPIFDSADFILQYNTGRLSLLSLNAVYLLAVTLCSDDLIAQAGFSNRFMARRTFHKRVKALYHLDYETDKIAIITSLFIISFCWNGLMDEKDMWHWLGAAIGLAQAQGMHRSTNGTDLSLKEQRLWKRIWWSLYIRDRHSAAALGRPLRIRDEDCDAEMLQEEDFEGTESPNPAVFSTPRRVHILSSIHLAKLSIVFGQIILVKFTVQGPIMTESEKTDLTKKLETWRRELPLELSSQHCANQTADSQFWVNILDILYSHHLILLHRPNFTDTDSESFSAKNLAFSAASSVTRGIENLMISDTLRQAQLHVIPSIFAALAIQVLVIRNSKHDMQKKLAENHARQCMLSLSEMQKSWPVCSWVLKLFEQLLKHNRETETSSSIESLDSDSSGREKKVGRDCDSMLRNLNAEQADSGFDQTNVDEGPVECDLREVGECQDEEASSNMDWMQSFANNRSFTLDNAFSAGDFGFDLNDNTEFLSYLLNQAPPT</sequence>
<feature type="domain" description="Xylanolytic transcriptional activator regulatory" evidence="7">
    <location>
        <begin position="224"/>
        <end position="297"/>
    </location>
</feature>
<feature type="region of interest" description="Disordered" evidence="6">
    <location>
        <begin position="508"/>
        <end position="528"/>
    </location>
</feature>
<evidence type="ECO:0000256" key="4">
    <source>
        <dbReference type="ARBA" id="ARBA00023163"/>
    </source>
</evidence>
<organism evidence="8 9">
    <name type="scientific">Talaromyces proteolyticus</name>
    <dbReference type="NCBI Taxonomy" id="1131652"/>
    <lineage>
        <taxon>Eukaryota</taxon>
        <taxon>Fungi</taxon>
        <taxon>Dikarya</taxon>
        <taxon>Ascomycota</taxon>
        <taxon>Pezizomycotina</taxon>
        <taxon>Eurotiomycetes</taxon>
        <taxon>Eurotiomycetidae</taxon>
        <taxon>Eurotiales</taxon>
        <taxon>Trichocomaceae</taxon>
        <taxon>Talaromyces</taxon>
        <taxon>Talaromyces sect. Bacilispori</taxon>
    </lineage>
</organism>
<keyword evidence="3" id="KW-0238">DNA-binding</keyword>
<dbReference type="PANTHER" id="PTHR47171">
    <property type="entry name" value="FARA-RELATED"/>
    <property type="match status" value="1"/>
</dbReference>
<keyword evidence="1" id="KW-0862">Zinc</keyword>
<dbReference type="GO" id="GO:0006351">
    <property type="term" value="P:DNA-templated transcription"/>
    <property type="evidence" value="ECO:0007669"/>
    <property type="project" value="InterPro"/>
</dbReference>
<evidence type="ECO:0000256" key="1">
    <source>
        <dbReference type="ARBA" id="ARBA00022833"/>
    </source>
</evidence>
<dbReference type="PANTHER" id="PTHR47171:SF1">
    <property type="entry name" value="ZN(II)2CYS6 TRANSCRIPTION FACTOR (EUROFUNG)"/>
    <property type="match status" value="1"/>
</dbReference>
<evidence type="ECO:0000256" key="2">
    <source>
        <dbReference type="ARBA" id="ARBA00023015"/>
    </source>
</evidence>
<dbReference type="EMBL" id="JAJTJA010000010">
    <property type="protein sequence ID" value="KAH8692583.1"/>
    <property type="molecule type" value="Genomic_DNA"/>
</dbReference>
<feature type="compositionally biased region" description="Low complexity" evidence="6">
    <location>
        <begin position="509"/>
        <end position="519"/>
    </location>
</feature>
<evidence type="ECO:0000256" key="6">
    <source>
        <dbReference type="SAM" id="MobiDB-lite"/>
    </source>
</evidence>
<dbReference type="InterPro" id="IPR007219">
    <property type="entry name" value="XnlR_reg_dom"/>
</dbReference>
<keyword evidence="4" id="KW-0804">Transcription</keyword>
<dbReference type="GeneID" id="70247125"/>
<evidence type="ECO:0000313" key="8">
    <source>
        <dbReference type="EMBL" id="KAH8692583.1"/>
    </source>
</evidence>
<evidence type="ECO:0000259" key="7">
    <source>
        <dbReference type="SMART" id="SM00906"/>
    </source>
</evidence>
<gene>
    <name evidence="8" type="ORF">BGW36DRAFT_384753</name>
</gene>
<dbReference type="GO" id="GO:0003677">
    <property type="term" value="F:DNA binding"/>
    <property type="evidence" value="ECO:0007669"/>
    <property type="project" value="UniProtKB-KW"/>
</dbReference>
<evidence type="ECO:0000256" key="5">
    <source>
        <dbReference type="ARBA" id="ARBA00023242"/>
    </source>
</evidence>
<proteinExistence type="predicted"/>
<keyword evidence="9" id="KW-1185">Reference proteome</keyword>
<keyword evidence="2" id="KW-0805">Transcription regulation</keyword>
<dbReference type="RefSeq" id="XP_046068456.1">
    <property type="nucleotide sequence ID" value="XM_046216838.1"/>
</dbReference>
<dbReference type="Proteomes" id="UP001201262">
    <property type="component" value="Unassembled WGS sequence"/>
</dbReference>
<accession>A0AAD4PXC8</accession>
<feature type="region of interest" description="Disordered" evidence="6">
    <location>
        <begin position="46"/>
        <end position="73"/>
    </location>
</feature>
<dbReference type="InterPro" id="IPR052073">
    <property type="entry name" value="Amide_Lactam_Regulators"/>
</dbReference>
<dbReference type="Pfam" id="PF04082">
    <property type="entry name" value="Fungal_trans"/>
    <property type="match status" value="1"/>
</dbReference>